<proteinExistence type="predicted"/>
<accession>M2Z675</accession>
<dbReference type="PATRIC" id="fig|1284240.4.peg.1540"/>
<keyword evidence="5" id="KW-1185">Reference proteome</keyword>
<evidence type="ECO:0000313" key="5">
    <source>
        <dbReference type="Proteomes" id="UP000054226"/>
    </source>
</evidence>
<sequence length="382" mass="42019">MVARASELVPLIRERSQWIDENRRLPADVIEGIERSGLLKMRVPARYGGYQSDARTLIDVHAEIARGDSSTAFCVSVWSLINWIAGLYPDEVQDEVFATPNSRVCGTLAATGKAAPKNGGYVLNGEWRFNSGVLHSHWKLVVAEPDEAGAAEGPIMAILPASSFEVVDDWHTHGLRGSGSVSVRAHDVYVPKERVRPVMEFFDEQCKSETNSAEPIYQVPMLVTSTVATAGQCVGAAEAAIEHFLNRLPGRKITYTDYETQQTAPLTHLQVGEATLLAEEARLRARTFADLVDAKAARNEPWTQAERIRSRVEMGRVAQLAQQSIRIISTASGGSSIYNDVPIQRIHRDIETIALHALTSPNTNIELLGRHLCGLEPNTTYL</sequence>
<gene>
    <name evidence="4" type="ORF">H074_07621</name>
</gene>
<dbReference type="Pfam" id="PF08028">
    <property type="entry name" value="Acyl-CoA_dh_2"/>
    <property type="match status" value="1"/>
</dbReference>
<dbReference type="Proteomes" id="UP000054226">
    <property type="component" value="Unassembled WGS sequence"/>
</dbReference>
<dbReference type="InterPro" id="IPR037069">
    <property type="entry name" value="AcylCoA_DH/ox_N_sf"/>
</dbReference>
<reference evidence="4 5" key="1">
    <citation type="journal article" date="2013" name="Genome Announc.">
        <title>Draft Genome Sequence of Amycolatopsis decaplanina Strain DSM 44594T.</title>
        <authorList>
            <person name="Kaur N."/>
            <person name="Kumar S."/>
            <person name="Bala M."/>
            <person name="Raghava G.P."/>
            <person name="Mayilraj S."/>
        </authorList>
    </citation>
    <scope>NUCLEOTIDE SEQUENCE [LARGE SCALE GENOMIC DNA]</scope>
    <source>
        <strain evidence="4 5">DSM 44594</strain>
    </source>
</reference>
<dbReference type="PIRSF" id="PIRSF016578">
    <property type="entry name" value="HsaA"/>
    <property type="match status" value="1"/>
</dbReference>
<comment type="caution">
    <text evidence="4">The sequence shown here is derived from an EMBL/GenBank/DDBJ whole genome shotgun (WGS) entry which is preliminary data.</text>
</comment>
<dbReference type="Gene3D" id="1.10.540.10">
    <property type="entry name" value="Acyl-CoA dehydrogenase/oxidase, N-terminal domain"/>
    <property type="match status" value="1"/>
</dbReference>
<dbReference type="PANTHER" id="PTHR43884:SF12">
    <property type="entry name" value="ISOVALERYL-COA DEHYDROGENASE, MITOCHONDRIAL-RELATED"/>
    <property type="match status" value="1"/>
</dbReference>
<dbReference type="PANTHER" id="PTHR43884">
    <property type="entry name" value="ACYL-COA DEHYDROGENASE"/>
    <property type="match status" value="1"/>
</dbReference>
<name>M2Z675_9PSEU</name>
<dbReference type="SUPFAM" id="SSF47203">
    <property type="entry name" value="Acyl-CoA dehydrogenase C-terminal domain-like"/>
    <property type="match status" value="1"/>
</dbReference>
<dbReference type="Gene3D" id="1.20.140.10">
    <property type="entry name" value="Butyryl-CoA Dehydrogenase, subunit A, domain 3"/>
    <property type="match status" value="1"/>
</dbReference>
<dbReference type="InterPro" id="IPR036250">
    <property type="entry name" value="AcylCo_DH-like_C"/>
</dbReference>
<protein>
    <submittedName>
        <fullName evidence="4">Acyl-CoA dehydrogenase</fullName>
    </submittedName>
</protein>
<dbReference type="Pfam" id="PF02771">
    <property type="entry name" value="Acyl-CoA_dh_N"/>
    <property type="match status" value="1"/>
</dbReference>
<dbReference type="SUPFAM" id="SSF56645">
    <property type="entry name" value="Acyl-CoA dehydrogenase NM domain-like"/>
    <property type="match status" value="1"/>
</dbReference>
<dbReference type="InterPro" id="IPR013786">
    <property type="entry name" value="AcylCoA_DH/ox_N"/>
</dbReference>
<dbReference type="GO" id="GO:0003995">
    <property type="term" value="F:acyl-CoA dehydrogenase activity"/>
    <property type="evidence" value="ECO:0007669"/>
    <property type="project" value="TreeGrafter"/>
</dbReference>
<dbReference type="EMBL" id="AOHO01000037">
    <property type="protein sequence ID" value="EME62762.1"/>
    <property type="molecule type" value="Genomic_DNA"/>
</dbReference>
<evidence type="ECO:0000259" key="3">
    <source>
        <dbReference type="Pfam" id="PF08028"/>
    </source>
</evidence>
<evidence type="ECO:0000259" key="2">
    <source>
        <dbReference type="Pfam" id="PF02771"/>
    </source>
</evidence>
<dbReference type="InterPro" id="IPR046373">
    <property type="entry name" value="Acyl-CoA_Oxase/DH_mid-dom_sf"/>
</dbReference>
<evidence type="ECO:0000256" key="1">
    <source>
        <dbReference type="ARBA" id="ARBA00023002"/>
    </source>
</evidence>
<dbReference type="InterPro" id="IPR013107">
    <property type="entry name" value="Acyl-CoA_DH_C"/>
</dbReference>
<dbReference type="InterPro" id="IPR009100">
    <property type="entry name" value="AcylCoA_DH/oxidase_NM_dom_sf"/>
</dbReference>
<organism evidence="4 5">
    <name type="scientific">Amycolatopsis decaplanina DSM 44594</name>
    <dbReference type="NCBI Taxonomy" id="1284240"/>
    <lineage>
        <taxon>Bacteria</taxon>
        <taxon>Bacillati</taxon>
        <taxon>Actinomycetota</taxon>
        <taxon>Actinomycetes</taxon>
        <taxon>Pseudonocardiales</taxon>
        <taxon>Pseudonocardiaceae</taxon>
        <taxon>Amycolatopsis</taxon>
    </lineage>
</organism>
<feature type="domain" description="Acyl-CoA dehydrogenase C-terminal" evidence="3">
    <location>
        <begin position="229"/>
        <end position="360"/>
    </location>
</feature>
<dbReference type="GO" id="GO:0050660">
    <property type="term" value="F:flavin adenine dinucleotide binding"/>
    <property type="evidence" value="ECO:0007669"/>
    <property type="project" value="InterPro"/>
</dbReference>
<evidence type="ECO:0000313" key="4">
    <source>
        <dbReference type="EMBL" id="EME62762.1"/>
    </source>
</evidence>
<keyword evidence="1" id="KW-0560">Oxidoreductase</keyword>
<feature type="domain" description="Acyl-CoA dehydrogenase/oxidase N-terminal" evidence="2">
    <location>
        <begin position="15"/>
        <end position="82"/>
    </location>
</feature>
<dbReference type="AlphaFoldDB" id="M2Z675"/>
<dbReference type="Gene3D" id="2.40.110.10">
    <property type="entry name" value="Butyryl-CoA Dehydrogenase, subunit A, domain 2"/>
    <property type="match status" value="1"/>
</dbReference>